<evidence type="ECO:0000313" key="9">
    <source>
        <dbReference type="EMBL" id="CAB4960880.1"/>
    </source>
</evidence>
<organism evidence="9">
    <name type="scientific">freshwater metagenome</name>
    <dbReference type="NCBI Taxonomy" id="449393"/>
    <lineage>
        <taxon>unclassified sequences</taxon>
        <taxon>metagenomes</taxon>
        <taxon>ecological metagenomes</taxon>
    </lineage>
</organism>
<proteinExistence type="predicted"/>
<dbReference type="CDD" id="cd03498">
    <property type="entry name" value="SQR_TypeB_2_TM"/>
    <property type="match status" value="1"/>
</dbReference>
<evidence type="ECO:0000256" key="2">
    <source>
        <dbReference type="ARBA" id="ARBA00022617"/>
    </source>
</evidence>
<feature type="transmembrane region" description="Helical" evidence="8">
    <location>
        <begin position="198"/>
        <end position="216"/>
    </location>
</feature>
<keyword evidence="5 8" id="KW-1133">Transmembrane helix</keyword>
<dbReference type="InterPro" id="IPR011138">
    <property type="entry name" value="Cytochrome_b-558"/>
</dbReference>
<protein>
    <submittedName>
        <fullName evidence="9">Unannotated protein</fullName>
    </submittedName>
</protein>
<dbReference type="NCBIfam" id="TIGR02046">
    <property type="entry name" value="sdhC_b558_fam"/>
    <property type="match status" value="1"/>
</dbReference>
<evidence type="ECO:0000256" key="5">
    <source>
        <dbReference type="ARBA" id="ARBA00022989"/>
    </source>
</evidence>
<evidence type="ECO:0000256" key="3">
    <source>
        <dbReference type="ARBA" id="ARBA00022692"/>
    </source>
</evidence>
<dbReference type="EMBL" id="CAFBMK010000486">
    <property type="protein sequence ID" value="CAB4960880.1"/>
    <property type="molecule type" value="Genomic_DNA"/>
</dbReference>
<keyword evidence="3 8" id="KW-0812">Transmembrane</keyword>
<dbReference type="InterPro" id="IPR000701">
    <property type="entry name" value="SuccDH_FuR_B_TM-su"/>
</dbReference>
<dbReference type="GO" id="GO:0046872">
    <property type="term" value="F:metal ion binding"/>
    <property type="evidence" value="ECO:0007669"/>
    <property type="project" value="UniProtKB-KW"/>
</dbReference>
<dbReference type="Gene3D" id="1.20.1300.10">
    <property type="entry name" value="Fumarate reductase/succinate dehydrogenase, transmembrane subunit"/>
    <property type="match status" value="1"/>
</dbReference>
<evidence type="ECO:0000256" key="7">
    <source>
        <dbReference type="ARBA" id="ARBA00023136"/>
    </source>
</evidence>
<dbReference type="GO" id="GO:0016020">
    <property type="term" value="C:membrane"/>
    <property type="evidence" value="ECO:0007669"/>
    <property type="project" value="UniProtKB-SubCell"/>
</dbReference>
<name>A0A6J7KYU5_9ZZZZ</name>
<dbReference type="SUPFAM" id="SSF81343">
    <property type="entry name" value="Fumarate reductase respiratory complex transmembrane subunits"/>
    <property type="match status" value="1"/>
</dbReference>
<dbReference type="InterPro" id="IPR034804">
    <property type="entry name" value="SQR/QFR_C/D"/>
</dbReference>
<keyword evidence="4" id="KW-0479">Metal-binding</keyword>
<evidence type="ECO:0000256" key="4">
    <source>
        <dbReference type="ARBA" id="ARBA00022723"/>
    </source>
</evidence>
<keyword evidence="7 8" id="KW-0472">Membrane</keyword>
<evidence type="ECO:0000256" key="8">
    <source>
        <dbReference type="SAM" id="Phobius"/>
    </source>
</evidence>
<evidence type="ECO:0000256" key="1">
    <source>
        <dbReference type="ARBA" id="ARBA00004370"/>
    </source>
</evidence>
<feature type="transmembrane region" description="Helical" evidence="8">
    <location>
        <begin position="107"/>
        <end position="127"/>
    </location>
</feature>
<feature type="transmembrane region" description="Helical" evidence="8">
    <location>
        <begin position="157"/>
        <end position="178"/>
    </location>
</feature>
<feature type="transmembrane region" description="Helical" evidence="8">
    <location>
        <begin position="237"/>
        <end position="256"/>
    </location>
</feature>
<accession>A0A6J7KYU5</accession>
<dbReference type="Pfam" id="PF01127">
    <property type="entry name" value="Sdh_cyt"/>
    <property type="match status" value="1"/>
</dbReference>
<keyword evidence="2" id="KW-0349">Heme</keyword>
<feature type="transmembrane region" description="Helical" evidence="8">
    <location>
        <begin position="50"/>
        <end position="69"/>
    </location>
</feature>
<reference evidence="9" key="1">
    <citation type="submission" date="2020-05" db="EMBL/GenBank/DDBJ databases">
        <authorList>
            <person name="Chiriac C."/>
            <person name="Salcher M."/>
            <person name="Ghai R."/>
            <person name="Kavagutti S V."/>
        </authorList>
    </citation>
    <scope>NUCLEOTIDE SEQUENCE</scope>
</reference>
<comment type="subcellular location">
    <subcellularLocation>
        <location evidence="1">Membrane</location>
    </subcellularLocation>
</comment>
<sequence length="280" mass="30600">MTTDTDYGQGDNRQGGVGRNIDVDVATQELRRRRRTWIGEAWDSNVGKKIAVALTGIVLVGYVVLHMIGNLTALLGAGEAASGGAQIDEYGHWLREFGTPLLPAETFLWAVRVFLLASLVVHVVGVYQLTMRNRAARPAGFPARRIGRSWSARTMRLTGPLLLAFIVFHILHFTVLAVDVTPLAHGEIYSNIHGAFQKWYFVVLYVAAVAALGYHLRHGVWSLFQTLGIDTPARNAYLRHGATALTVFVVVGFWMVPISFATGALPEPVTGPNAPTEVSK</sequence>
<dbReference type="AlphaFoldDB" id="A0A6J7KYU5"/>
<keyword evidence="6" id="KW-0408">Iron</keyword>
<evidence type="ECO:0000256" key="6">
    <source>
        <dbReference type="ARBA" id="ARBA00023004"/>
    </source>
</evidence>
<gene>
    <name evidence="9" type="ORF">UFOPK3564_04054</name>
</gene>